<protein>
    <submittedName>
        <fullName evidence="2">Uncharacterized protein</fullName>
    </submittedName>
</protein>
<dbReference type="Proteomes" id="UP000030651">
    <property type="component" value="Unassembled WGS sequence"/>
</dbReference>
<proteinExistence type="predicted"/>
<keyword evidence="3" id="KW-1185">Reference proteome</keyword>
<dbReference type="EMBL" id="KI912109">
    <property type="protein sequence ID" value="ETS86547.1"/>
    <property type="molecule type" value="Genomic_DNA"/>
</dbReference>
<feature type="region of interest" description="Disordered" evidence="1">
    <location>
        <begin position="1"/>
        <end position="31"/>
    </location>
</feature>
<dbReference type="RefSeq" id="XP_007827147.1">
    <property type="nucleotide sequence ID" value="XM_007828956.1"/>
</dbReference>
<accession>W3XM34</accession>
<dbReference type="AlphaFoldDB" id="W3XM34"/>
<evidence type="ECO:0000256" key="1">
    <source>
        <dbReference type="SAM" id="MobiDB-lite"/>
    </source>
</evidence>
<gene>
    <name evidence="2" type="ORF">PFICI_00375</name>
</gene>
<reference evidence="3" key="1">
    <citation type="journal article" date="2015" name="BMC Genomics">
        <title>Genomic and transcriptomic analysis of the endophytic fungus Pestalotiopsis fici reveals its lifestyle and high potential for synthesis of natural products.</title>
        <authorList>
            <person name="Wang X."/>
            <person name="Zhang X."/>
            <person name="Liu L."/>
            <person name="Xiang M."/>
            <person name="Wang W."/>
            <person name="Sun X."/>
            <person name="Che Y."/>
            <person name="Guo L."/>
            <person name="Liu G."/>
            <person name="Guo L."/>
            <person name="Wang C."/>
            <person name="Yin W.B."/>
            <person name="Stadler M."/>
            <person name="Zhang X."/>
            <person name="Liu X."/>
        </authorList>
    </citation>
    <scope>NUCLEOTIDE SEQUENCE [LARGE SCALE GENOMIC DNA]</scope>
    <source>
        <strain evidence="3">W106-1 / CGMCC3.15140</strain>
    </source>
</reference>
<organism evidence="2 3">
    <name type="scientific">Pestalotiopsis fici (strain W106-1 / CGMCC3.15140)</name>
    <dbReference type="NCBI Taxonomy" id="1229662"/>
    <lineage>
        <taxon>Eukaryota</taxon>
        <taxon>Fungi</taxon>
        <taxon>Dikarya</taxon>
        <taxon>Ascomycota</taxon>
        <taxon>Pezizomycotina</taxon>
        <taxon>Sordariomycetes</taxon>
        <taxon>Xylariomycetidae</taxon>
        <taxon>Amphisphaeriales</taxon>
        <taxon>Sporocadaceae</taxon>
        <taxon>Pestalotiopsis</taxon>
    </lineage>
</organism>
<evidence type="ECO:0000313" key="2">
    <source>
        <dbReference type="EMBL" id="ETS86547.1"/>
    </source>
</evidence>
<evidence type="ECO:0000313" key="3">
    <source>
        <dbReference type="Proteomes" id="UP000030651"/>
    </source>
</evidence>
<dbReference type="KEGG" id="pfy:PFICI_00375"/>
<name>W3XM34_PESFW</name>
<dbReference type="HOGENOM" id="CLU_2498584_0_0_1"/>
<sequence length="86" mass="9648">MSEHGSDTPQEDHINHEDGSPLNRPRDRPLATTEHLRVRALELAGAAREFSRVFLAFAQAADDFARQAGAGDENQSFEPQTSRWLF</sequence>
<dbReference type="GeneID" id="19265388"/>
<dbReference type="InParanoid" id="W3XM34"/>